<protein>
    <submittedName>
        <fullName evidence="3">Aldehyde dehydrogenase family protein</fullName>
    </submittedName>
</protein>
<reference evidence="3 4" key="1">
    <citation type="submission" date="2022-06" db="EMBL/GenBank/DDBJ databases">
        <title>New Species of the Genus Actinoplanes, ActinopZanes ferrugineus.</title>
        <authorList>
            <person name="Ding P."/>
        </authorList>
    </citation>
    <scope>NUCLEOTIDE SEQUENCE [LARGE SCALE GENOMIC DNA]</scope>
    <source>
        <strain evidence="3 4">TRM88003</strain>
    </source>
</reference>
<dbReference type="PANTHER" id="PTHR11699">
    <property type="entry name" value="ALDEHYDE DEHYDROGENASE-RELATED"/>
    <property type="match status" value="1"/>
</dbReference>
<dbReference type="InterPro" id="IPR016161">
    <property type="entry name" value="Ald_DH/histidinol_DH"/>
</dbReference>
<dbReference type="SUPFAM" id="SSF53720">
    <property type="entry name" value="ALDH-like"/>
    <property type="match status" value="1"/>
</dbReference>
<accession>A0ABT1DQ50</accession>
<proteinExistence type="predicted"/>
<keyword evidence="1" id="KW-0560">Oxidoreductase</keyword>
<evidence type="ECO:0000259" key="2">
    <source>
        <dbReference type="Pfam" id="PF00171"/>
    </source>
</evidence>
<sequence>MSTTDVINPATGAVFTTVPSLDLAQTDAAIERAAKAFTAWRAVAPGDRARLLRRFAAVVDQHLEELADLEVRNAGHTIGNARWEAGNVRDVLDYYAGAPERLSGRQIPVAGGLDVTFHEPLGVVGIIVPWNFPMPIAGWGFAPALAAGNTVVLKPAELTPLTAIRLGELALEAGLPEGVFTIVPGKGSVVGRRFVTHPAVRKICFTGSTEVGKGIMAGAADQVKRVTLELGGKSSNIVFADADLEKAAASAPGSVFDNAGQDCCARSRLLVQESVYDKFLALLEPAVKSFRVEEPANATAEMGPLISAGHRDTVMSYVEGSDIAFRGTAPESDGWWFPPTVLLAHSTADRHWREEVFGPVLSVLPFKDEADAIRLANDTEYGLSGSLWTRDLGRALRVSRAVETGALSVNSHSSVRYWTPFGGMKQSGLGRELGPDALLSFTDVKNVFLAMGD</sequence>
<dbReference type="InterPro" id="IPR015590">
    <property type="entry name" value="Aldehyde_DH_dom"/>
</dbReference>
<dbReference type="Proteomes" id="UP001523369">
    <property type="component" value="Unassembled WGS sequence"/>
</dbReference>
<evidence type="ECO:0000313" key="4">
    <source>
        <dbReference type="Proteomes" id="UP001523369"/>
    </source>
</evidence>
<evidence type="ECO:0000256" key="1">
    <source>
        <dbReference type="ARBA" id="ARBA00023002"/>
    </source>
</evidence>
<dbReference type="Gene3D" id="3.40.309.10">
    <property type="entry name" value="Aldehyde Dehydrogenase, Chain A, domain 2"/>
    <property type="match status" value="1"/>
</dbReference>
<dbReference type="InterPro" id="IPR016163">
    <property type="entry name" value="Ald_DH_C"/>
</dbReference>
<dbReference type="InterPro" id="IPR016160">
    <property type="entry name" value="Ald_DH_CS_CYS"/>
</dbReference>
<feature type="domain" description="Aldehyde dehydrogenase" evidence="2">
    <location>
        <begin position="3"/>
        <end position="447"/>
    </location>
</feature>
<dbReference type="Pfam" id="PF00171">
    <property type="entry name" value="Aldedh"/>
    <property type="match status" value="1"/>
</dbReference>
<name>A0ABT1DQ50_9ACTN</name>
<comment type="caution">
    <text evidence="3">The sequence shown here is derived from an EMBL/GenBank/DDBJ whole genome shotgun (WGS) entry which is preliminary data.</text>
</comment>
<dbReference type="Gene3D" id="3.40.605.10">
    <property type="entry name" value="Aldehyde Dehydrogenase, Chain A, domain 1"/>
    <property type="match status" value="1"/>
</dbReference>
<dbReference type="RefSeq" id="WP_253238002.1">
    <property type="nucleotide sequence ID" value="NZ_JAMYJR010000014.1"/>
</dbReference>
<gene>
    <name evidence="3" type="ORF">M1L60_14830</name>
</gene>
<organism evidence="3 4">
    <name type="scientific">Paractinoplanes aksuensis</name>
    <dbReference type="NCBI Taxonomy" id="2939490"/>
    <lineage>
        <taxon>Bacteria</taxon>
        <taxon>Bacillati</taxon>
        <taxon>Actinomycetota</taxon>
        <taxon>Actinomycetes</taxon>
        <taxon>Micromonosporales</taxon>
        <taxon>Micromonosporaceae</taxon>
        <taxon>Paractinoplanes</taxon>
    </lineage>
</organism>
<dbReference type="PROSITE" id="PS00070">
    <property type="entry name" value="ALDEHYDE_DEHYDR_CYS"/>
    <property type="match status" value="1"/>
</dbReference>
<dbReference type="EMBL" id="JAMYJR010000014">
    <property type="protein sequence ID" value="MCO8271871.1"/>
    <property type="molecule type" value="Genomic_DNA"/>
</dbReference>
<evidence type="ECO:0000313" key="3">
    <source>
        <dbReference type="EMBL" id="MCO8271871.1"/>
    </source>
</evidence>
<dbReference type="InterPro" id="IPR016162">
    <property type="entry name" value="Ald_DH_N"/>
</dbReference>
<keyword evidence="4" id="KW-1185">Reference proteome</keyword>